<comment type="subcellular location">
    <subcellularLocation>
        <location evidence="1">Membrane</location>
    </subcellularLocation>
    <subcellularLocation>
        <location evidence="2">Secreted</location>
    </subcellularLocation>
</comment>
<dbReference type="PANTHER" id="PTHR38340:SF1">
    <property type="entry name" value="S-LAYER PROTEIN"/>
    <property type="match status" value="1"/>
</dbReference>
<organism evidence="9 10">
    <name type="scientific">Microvirga aerophila</name>
    <dbReference type="NCBI Taxonomy" id="670291"/>
    <lineage>
        <taxon>Bacteria</taxon>
        <taxon>Pseudomonadati</taxon>
        <taxon>Pseudomonadota</taxon>
        <taxon>Alphaproteobacteria</taxon>
        <taxon>Hyphomicrobiales</taxon>
        <taxon>Methylobacteriaceae</taxon>
        <taxon>Microvirga</taxon>
    </lineage>
</organism>
<dbReference type="InterPro" id="IPR001343">
    <property type="entry name" value="Hemolysn_Ca-bd"/>
</dbReference>
<evidence type="ECO:0008006" key="11">
    <source>
        <dbReference type="Google" id="ProtNLM"/>
    </source>
</evidence>
<gene>
    <name evidence="9" type="ORF">MAE02_57250</name>
</gene>
<dbReference type="InterPro" id="IPR050557">
    <property type="entry name" value="RTX_toxin/Mannuronan_C5-epim"/>
</dbReference>
<dbReference type="AlphaFoldDB" id="A0A512C1F0"/>
<evidence type="ECO:0000313" key="9">
    <source>
        <dbReference type="EMBL" id="GEO18029.1"/>
    </source>
</evidence>
<keyword evidence="4" id="KW-0800">Toxin</keyword>
<dbReference type="InterPro" id="IPR029062">
    <property type="entry name" value="Class_I_gatase-like"/>
</dbReference>
<reference evidence="9 10" key="1">
    <citation type="submission" date="2019-07" db="EMBL/GenBank/DDBJ databases">
        <title>Whole genome shotgun sequence of Microvirga aerophila NBRC 106136.</title>
        <authorList>
            <person name="Hosoyama A."/>
            <person name="Uohara A."/>
            <person name="Ohji S."/>
            <person name="Ichikawa N."/>
        </authorList>
    </citation>
    <scope>NUCLEOTIDE SEQUENCE [LARGE SCALE GENOMIC DNA]</scope>
    <source>
        <strain evidence="9 10">NBRC 106136</strain>
    </source>
</reference>
<evidence type="ECO:0000256" key="8">
    <source>
        <dbReference type="SAM" id="MobiDB-lite"/>
    </source>
</evidence>
<keyword evidence="5" id="KW-0677">Repeat</keyword>
<dbReference type="Gene3D" id="2.150.10.10">
    <property type="entry name" value="Serralysin-like metalloprotease, C-terminal"/>
    <property type="match status" value="1"/>
</dbReference>
<proteinExistence type="predicted"/>
<keyword evidence="3" id="KW-0964">Secreted</keyword>
<evidence type="ECO:0000256" key="5">
    <source>
        <dbReference type="ARBA" id="ARBA00022737"/>
    </source>
</evidence>
<evidence type="ECO:0000256" key="7">
    <source>
        <dbReference type="ARBA" id="ARBA00023136"/>
    </source>
</evidence>
<dbReference type="GO" id="GO:0090729">
    <property type="term" value="F:toxin activity"/>
    <property type="evidence" value="ECO:0007669"/>
    <property type="project" value="UniProtKB-KW"/>
</dbReference>
<dbReference type="GO" id="GO:0016020">
    <property type="term" value="C:membrane"/>
    <property type="evidence" value="ECO:0007669"/>
    <property type="project" value="UniProtKB-SubCell"/>
</dbReference>
<dbReference type="InterPro" id="IPR011049">
    <property type="entry name" value="Serralysin-like_metalloprot_C"/>
</dbReference>
<name>A0A512C1F0_9HYPH</name>
<dbReference type="InterPro" id="IPR003995">
    <property type="entry name" value="RTX_toxin_determinant-A"/>
</dbReference>
<evidence type="ECO:0000313" key="10">
    <source>
        <dbReference type="Proteomes" id="UP000321085"/>
    </source>
</evidence>
<evidence type="ECO:0000256" key="6">
    <source>
        <dbReference type="ARBA" id="ARBA00023026"/>
    </source>
</evidence>
<evidence type="ECO:0000256" key="2">
    <source>
        <dbReference type="ARBA" id="ARBA00004613"/>
    </source>
</evidence>
<feature type="region of interest" description="Disordered" evidence="8">
    <location>
        <begin position="902"/>
        <end position="952"/>
    </location>
</feature>
<evidence type="ECO:0000256" key="1">
    <source>
        <dbReference type="ARBA" id="ARBA00004370"/>
    </source>
</evidence>
<evidence type="ECO:0000256" key="4">
    <source>
        <dbReference type="ARBA" id="ARBA00022656"/>
    </source>
</evidence>
<dbReference type="PRINTS" id="PR00313">
    <property type="entry name" value="CABNDNGRPT"/>
</dbReference>
<dbReference type="GO" id="GO:0005615">
    <property type="term" value="C:extracellular space"/>
    <property type="evidence" value="ECO:0007669"/>
    <property type="project" value="InterPro"/>
</dbReference>
<keyword evidence="6" id="KW-0843">Virulence</keyword>
<keyword evidence="7" id="KW-0472">Membrane</keyword>
<dbReference type="GO" id="GO:0005975">
    <property type="term" value="P:carbohydrate metabolic process"/>
    <property type="evidence" value="ECO:0007669"/>
    <property type="project" value="InterPro"/>
</dbReference>
<dbReference type="PANTHER" id="PTHR38340">
    <property type="entry name" value="S-LAYER PROTEIN"/>
    <property type="match status" value="1"/>
</dbReference>
<dbReference type="GO" id="GO:0005509">
    <property type="term" value="F:calcium ion binding"/>
    <property type="evidence" value="ECO:0007669"/>
    <property type="project" value="InterPro"/>
</dbReference>
<dbReference type="PRINTS" id="PR01488">
    <property type="entry name" value="RTXTOXINA"/>
</dbReference>
<comment type="caution">
    <text evidence="9">The sequence shown here is derived from an EMBL/GenBank/DDBJ whole genome shotgun (WGS) entry which is preliminary data.</text>
</comment>
<dbReference type="Pfam" id="PF00353">
    <property type="entry name" value="HemolysinCabind"/>
    <property type="match status" value="3"/>
</dbReference>
<dbReference type="Gene3D" id="3.20.20.370">
    <property type="entry name" value="Glycoside hydrolase/deacetylase"/>
    <property type="match status" value="1"/>
</dbReference>
<dbReference type="Proteomes" id="UP000321085">
    <property type="component" value="Unassembled WGS sequence"/>
</dbReference>
<sequence>MATIGSISLDGNLSDWTAADRLDHPGARREGYEIYGRYDGDHYIIAIKADTTIGANTTVWLNTDRNAATGYQIFGSSGGAEYNVNFGADAVPSLFTGAAGETPVSQALVQGFSADHRVVELAVPRSALQGAPQALDMLLDVNDQVFLPGNYAAQTYTVKDPSLLPIVADSGPKIGIVYSETSANAYFNKMAYSQLFMSAQNQAAMAGVPYDLLTEADLTDLGKLAQYDTLVFPSFRNVPADKVAAIQDTLLDAVYKYGVSLITAGDFMTNDAAGAALSGDPYARMKTLLGLTRDGGAAGDASVVAGDTSHYVMQSYAAGESIRQYTNLSTSWYSAVDTSASVLAQQVVSGQTHNAILATQTGGKNVHFATEGLLADSNILSHAMDWATSVEQGPSLSLQMSRQSAIVASRTDMDQSQQSNDVNPSGAQQGIYDVMLPILQQWKQDYNFVGSYYINIGNNPPGQATDWTVSKPYYDLLLAMGNEIGSHSYTHPADTNLLTPSQIQFEFGQSKQFLEQQLGIEIAGAALPGAPESFQTAQQIQQYFSYISGGASLVGAGYPSAFGYLSPQDAASVYVAPNMSFDFTLVEFQGKTAEQASASWAAEWASLTSHADLPVIVWPWHDYGLTQWQSDPSVPSRYALSMFSTFVETAFNAGSEFVTLADLAQRISAFEQSNVNYSFNSGNNSLTATVNANGIGKFALDVGGTQKIQNVGNWYAYDEDSVFLGKTGGTYSIQLGSAQDDVSHIISLPSRVELLTVTGDGTNLNFSAVGEGTVVVDLKNPSGLEVQVTGAEIVSLVGDRLELKLTGLDQHDVAVTLASSQLPTYAISNAPDVSEGGTLQFTISRTAATATPAVVTTTHGSVIMQAGALSAVMAVATQDNATYGPNPDVVVSLTGEFGTDVGTGRVLDNDSAPGTVPPPGGGSGEPSVPPVDQVTRGGRGSDNLFGGAGNDRLYGGRGNDRLWGEAGDDQLYGEDGHDRLQGGSGADFMRGGRGNDVYYVDHAKDRVHESRGQGSDTVNASVSYSLAGSHVEKLVLTGSANLSGTGNGLANILSGNAGDNLLKGAAGADRLSGGSGHDTLHGGAGDDRLTGGSGRDTFVFEKRGGHDIVTDFRNGHDRIDVSRLAGVDSLADLTLVQVDHHTEIHHGTDILVLNGVSVSDINRFDFIF</sequence>
<protein>
    <recommendedName>
        <fullName evidence="11">Nodulation protein B</fullName>
    </recommendedName>
</protein>
<evidence type="ECO:0000256" key="3">
    <source>
        <dbReference type="ARBA" id="ARBA00022525"/>
    </source>
</evidence>
<keyword evidence="10" id="KW-1185">Reference proteome</keyword>
<dbReference type="SUPFAM" id="SSF88713">
    <property type="entry name" value="Glycoside hydrolase/deacetylase"/>
    <property type="match status" value="1"/>
</dbReference>
<dbReference type="Gene3D" id="3.40.50.880">
    <property type="match status" value="1"/>
</dbReference>
<dbReference type="RefSeq" id="WP_170285125.1">
    <property type="nucleotide sequence ID" value="NZ_BJYU01000146.1"/>
</dbReference>
<accession>A0A512C1F0</accession>
<dbReference type="SUPFAM" id="SSF51120">
    <property type="entry name" value="beta-Roll"/>
    <property type="match status" value="2"/>
</dbReference>
<dbReference type="EMBL" id="BJYU01000146">
    <property type="protein sequence ID" value="GEO18029.1"/>
    <property type="molecule type" value="Genomic_DNA"/>
</dbReference>
<dbReference type="InterPro" id="IPR018511">
    <property type="entry name" value="Hemolysin-typ_Ca-bd_CS"/>
</dbReference>
<dbReference type="InterPro" id="IPR011330">
    <property type="entry name" value="Glyco_hydro/deAcase_b/a-brl"/>
</dbReference>
<dbReference type="PROSITE" id="PS00330">
    <property type="entry name" value="HEMOLYSIN_CALCIUM"/>
    <property type="match status" value="3"/>
</dbReference>